<reference evidence="2" key="2">
    <citation type="journal article" date="2015" name="Data Brief">
        <title>Shoot transcriptome of the giant reed, Arundo donax.</title>
        <authorList>
            <person name="Barrero R.A."/>
            <person name="Guerrero F.D."/>
            <person name="Moolhuijzen P."/>
            <person name="Goolsby J.A."/>
            <person name="Tidwell J."/>
            <person name="Bellgard S.E."/>
            <person name="Bellgard M.I."/>
        </authorList>
    </citation>
    <scope>NUCLEOTIDE SEQUENCE</scope>
    <source>
        <tissue evidence="2">Shoot tissue taken approximately 20 cm above the soil surface</tissue>
    </source>
</reference>
<dbReference type="EMBL" id="GBRH01279753">
    <property type="protein sequence ID" value="JAD18142.1"/>
    <property type="molecule type" value="Transcribed_RNA"/>
</dbReference>
<proteinExistence type="predicted"/>
<accession>A0A0A8Y316</accession>
<reference evidence="2" key="1">
    <citation type="submission" date="2014-09" db="EMBL/GenBank/DDBJ databases">
        <authorList>
            <person name="Magalhaes I.L.F."/>
            <person name="Oliveira U."/>
            <person name="Santos F.R."/>
            <person name="Vidigal T.H.D.A."/>
            <person name="Brescovit A.D."/>
            <person name="Santos A.J."/>
        </authorList>
    </citation>
    <scope>NUCLEOTIDE SEQUENCE</scope>
    <source>
        <tissue evidence="2">Shoot tissue taken approximately 20 cm above the soil surface</tissue>
    </source>
</reference>
<feature type="region of interest" description="Disordered" evidence="1">
    <location>
        <begin position="75"/>
        <end position="113"/>
    </location>
</feature>
<protein>
    <submittedName>
        <fullName evidence="2">Uncharacterized protein</fullName>
    </submittedName>
</protein>
<name>A0A0A8Y316_ARUDO</name>
<dbReference type="AlphaFoldDB" id="A0A0A8Y316"/>
<evidence type="ECO:0000256" key="1">
    <source>
        <dbReference type="SAM" id="MobiDB-lite"/>
    </source>
</evidence>
<evidence type="ECO:0000313" key="2">
    <source>
        <dbReference type="EMBL" id="JAD18142.1"/>
    </source>
</evidence>
<feature type="compositionally biased region" description="Basic residues" evidence="1">
    <location>
        <begin position="75"/>
        <end position="93"/>
    </location>
</feature>
<sequence>MQQRLQLPRPHGGFIAPGAFFLFSPPCAAFRHRLAQPRIHSVPMAAAPGDEPPAATQPGPTRRAQIRLALLSLRRQRSGRSGSRHRALRRRTGRTPTANPCPRPGRPFDMPLSPSSALIPSERERTDLRPMLGLASSAHFPRPWLASRSRWLASCSSSSCAGWSASCQRERRRGERERLQREIEFHRGRERARTEMFGRAECSVCDRVVSSAPK</sequence>
<organism evidence="2">
    <name type="scientific">Arundo donax</name>
    <name type="common">Giant reed</name>
    <name type="synonym">Donax arundinaceus</name>
    <dbReference type="NCBI Taxonomy" id="35708"/>
    <lineage>
        <taxon>Eukaryota</taxon>
        <taxon>Viridiplantae</taxon>
        <taxon>Streptophyta</taxon>
        <taxon>Embryophyta</taxon>
        <taxon>Tracheophyta</taxon>
        <taxon>Spermatophyta</taxon>
        <taxon>Magnoliopsida</taxon>
        <taxon>Liliopsida</taxon>
        <taxon>Poales</taxon>
        <taxon>Poaceae</taxon>
        <taxon>PACMAD clade</taxon>
        <taxon>Arundinoideae</taxon>
        <taxon>Arundineae</taxon>
        <taxon>Arundo</taxon>
    </lineage>
</organism>